<feature type="transmembrane region" description="Helical" evidence="1">
    <location>
        <begin position="212"/>
        <end position="232"/>
    </location>
</feature>
<keyword evidence="3" id="KW-1185">Reference proteome</keyword>
<dbReference type="AlphaFoldDB" id="A0A8J3Z4E9"/>
<sequence length="291" mass="30291">MTRCGMTLLEKRCRRVVALLPRAERDARGEEVLGVLMDLSAGRTRPPLAEVVAVAGLSLRLRFATRANRFVVSAPVLVASLLMAVAPWPVGPVIRLLPSPPPGIGGVLGFVAIIGLWLAAGTVWLFGLRRTAAVLWLALAGATAVETVRTEHVVIWYLSTFTLPVALAAAALVVAVRRGVPPPEPRRAWLLLMLGTAAAWVATLALPQSVLVSPVTMAVATTVAVLAGIVAVTGRTRASGILPAAVVAVVTLAGWAPAWVGVVVLTFVAGTLISRRTAPVDQSTPSTSLAT</sequence>
<keyword evidence="1" id="KW-0812">Transmembrane</keyword>
<reference evidence="2" key="1">
    <citation type="submission" date="2021-01" db="EMBL/GenBank/DDBJ databases">
        <title>Whole genome shotgun sequence of Virgisporangium aurantiacum NBRC 16421.</title>
        <authorList>
            <person name="Komaki H."/>
            <person name="Tamura T."/>
        </authorList>
    </citation>
    <scope>NUCLEOTIDE SEQUENCE</scope>
    <source>
        <strain evidence="2">NBRC 16421</strain>
    </source>
</reference>
<feature type="transmembrane region" description="Helical" evidence="1">
    <location>
        <begin position="103"/>
        <end position="126"/>
    </location>
</feature>
<protein>
    <submittedName>
        <fullName evidence="2">Uncharacterized protein</fullName>
    </submittedName>
</protein>
<feature type="transmembrane region" description="Helical" evidence="1">
    <location>
        <begin position="188"/>
        <end position="206"/>
    </location>
</feature>
<evidence type="ECO:0000256" key="1">
    <source>
        <dbReference type="SAM" id="Phobius"/>
    </source>
</evidence>
<proteinExistence type="predicted"/>
<comment type="caution">
    <text evidence="2">The sequence shown here is derived from an EMBL/GenBank/DDBJ whole genome shotgun (WGS) entry which is preliminary data.</text>
</comment>
<dbReference type="EMBL" id="BOPG01000025">
    <property type="protein sequence ID" value="GIJ56582.1"/>
    <property type="molecule type" value="Genomic_DNA"/>
</dbReference>
<organism evidence="2 3">
    <name type="scientific">Virgisporangium aurantiacum</name>
    <dbReference type="NCBI Taxonomy" id="175570"/>
    <lineage>
        <taxon>Bacteria</taxon>
        <taxon>Bacillati</taxon>
        <taxon>Actinomycetota</taxon>
        <taxon>Actinomycetes</taxon>
        <taxon>Micromonosporales</taxon>
        <taxon>Micromonosporaceae</taxon>
        <taxon>Virgisporangium</taxon>
    </lineage>
</organism>
<keyword evidence="1" id="KW-1133">Transmembrane helix</keyword>
<keyword evidence="1" id="KW-0472">Membrane</keyword>
<feature type="transmembrane region" description="Helical" evidence="1">
    <location>
        <begin position="70"/>
        <end position="91"/>
    </location>
</feature>
<dbReference type="Proteomes" id="UP000612585">
    <property type="component" value="Unassembled WGS sequence"/>
</dbReference>
<accession>A0A8J3Z4E9</accession>
<evidence type="ECO:0000313" key="2">
    <source>
        <dbReference type="EMBL" id="GIJ56582.1"/>
    </source>
</evidence>
<feature type="transmembrane region" description="Helical" evidence="1">
    <location>
        <begin position="155"/>
        <end position="176"/>
    </location>
</feature>
<evidence type="ECO:0000313" key="3">
    <source>
        <dbReference type="Proteomes" id="UP000612585"/>
    </source>
</evidence>
<feature type="transmembrane region" description="Helical" evidence="1">
    <location>
        <begin position="133"/>
        <end position="149"/>
    </location>
</feature>
<gene>
    <name evidence="2" type="ORF">Vau01_040980</name>
</gene>
<name>A0A8J3Z4E9_9ACTN</name>
<feature type="transmembrane region" description="Helical" evidence="1">
    <location>
        <begin position="244"/>
        <end position="273"/>
    </location>
</feature>